<reference evidence="2 3" key="1">
    <citation type="journal article" date="2015" name="Fungal Genet. Biol.">
        <title>Evolution of novel wood decay mechanisms in Agaricales revealed by the genome sequences of Fistulina hepatica and Cylindrobasidium torrendii.</title>
        <authorList>
            <person name="Floudas D."/>
            <person name="Held B.W."/>
            <person name="Riley R."/>
            <person name="Nagy L.G."/>
            <person name="Koehler G."/>
            <person name="Ransdell A.S."/>
            <person name="Younus H."/>
            <person name="Chow J."/>
            <person name="Chiniquy J."/>
            <person name="Lipzen A."/>
            <person name="Tritt A."/>
            <person name="Sun H."/>
            <person name="Haridas S."/>
            <person name="LaButti K."/>
            <person name="Ohm R.A."/>
            <person name="Kues U."/>
            <person name="Blanchette R.A."/>
            <person name="Grigoriev I.V."/>
            <person name="Minto R.E."/>
            <person name="Hibbett D.S."/>
        </authorList>
    </citation>
    <scope>NUCLEOTIDE SEQUENCE [LARGE SCALE GENOMIC DNA]</scope>
    <source>
        <strain evidence="2 3">FP15055 ss-10</strain>
    </source>
</reference>
<dbReference type="AlphaFoldDB" id="A0A0D7BBH5"/>
<evidence type="ECO:0008006" key="4">
    <source>
        <dbReference type="Google" id="ProtNLM"/>
    </source>
</evidence>
<dbReference type="Proteomes" id="UP000054007">
    <property type="component" value="Unassembled WGS sequence"/>
</dbReference>
<evidence type="ECO:0000256" key="1">
    <source>
        <dbReference type="SAM" id="SignalP"/>
    </source>
</evidence>
<evidence type="ECO:0000313" key="2">
    <source>
        <dbReference type="EMBL" id="KIY67868.1"/>
    </source>
</evidence>
<feature type="chain" id="PRO_5002317048" description="Secreted protein" evidence="1">
    <location>
        <begin position="24"/>
        <end position="83"/>
    </location>
</feature>
<keyword evidence="1" id="KW-0732">Signal</keyword>
<sequence>MFRFVFAQFFFCLLRLLTLFIGATQNLLLIDELENTRYRLPAVDWVQGKAFSLYTVLYSQHTYSRCCFDRQTYHIKSGSYIPV</sequence>
<name>A0A0D7BBH5_9AGAR</name>
<accession>A0A0D7BBH5</accession>
<protein>
    <recommendedName>
        <fullName evidence="4">Secreted protein</fullName>
    </recommendedName>
</protein>
<proteinExistence type="predicted"/>
<organism evidence="2 3">
    <name type="scientific">Cylindrobasidium torrendii FP15055 ss-10</name>
    <dbReference type="NCBI Taxonomy" id="1314674"/>
    <lineage>
        <taxon>Eukaryota</taxon>
        <taxon>Fungi</taxon>
        <taxon>Dikarya</taxon>
        <taxon>Basidiomycota</taxon>
        <taxon>Agaricomycotina</taxon>
        <taxon>Agaricomycetes</taxon>
        <taxon>Agaricomycetidae</taxon>
        <taxon>Agaricales</taxon>
        <taxon>Marasmiineae</taxon>
        <taxon>Physalacriaceae</taxon>
        <taxon>Cylindrobasidium</taxon>
    </lineage>
</organism>
<keyword evidence="3" id="KW-1185">Reference proteome</keyword>
<gene>
    <name evidence="2" type="ORF">CYLTODRAFT_278754</name>
</gene>
<feature type="signal peptide" evidence="1">
    <location>
        <begin position="1"/>
        <end position="23"/>
    </location>
</feature>
<dbReference type="EMBL" id="KN880515">
    <property type="protein sequence ID" value="KIY67868.1"/>
    <property type="molecule type" value="Genomic_DNA"/>
</dbReference>
<evidence type="ECO:0000313" key="3">
    <source>
        <dbReference type="Proteomes" id="UP000054007"/>
    </source>
</evidence>